<organism evidence="1 2">
    <name type="scientific">Choristoneura fumiferana</name>
    <name type="common">Spruce budworm moth</name>
    <name type="synonym">Archips fumiferana</name>
    <dbReference type="NCBI Taxonomy" id="7141"/>
    <lineage>
        <taxon>Eukaryota</taxon>
        <taxon>Metazoa</taxon>
        <taxon>Ecdysozoa</taxon>
        <taxon>Arthropoda</taxon>
        <taxon>Hexapoda</taxon>
        <taxon>Insecta</taxon>
        <taxon>Pterygota</taxon>
        <taxon>Neoptera</taxon>
        <taxon>Endopterygota</taxon>
        <taxon>Lepidoptera</taxon>
        <taxon>Glossata</taxon>
        <taxon>Ditrysia</taxon>
        <taxon>Tortricoidea</taxon>
        <taxon>Tortricidae</taxon>
        <taxon>Tortricinae</taxon>
        <taxon>Choristoneura</taxon>
    </lineage>
</organism>
<dbReference type="EMBL" id="CM046107">
    <property type="protein sequence ID" value="KAI8431842.1"/>
    <property type="molecule type" value="Genomic_DNA"/>
</dbReference>
<comment type="caution">
    <text evidence="1">The sequence shown here is derived from an EMBL/GenBank/DDBJ whole genome shotgun (WGS) entry which is preliminary data.</text>
</comment>
<dbReference type="Proteomes" id="UP001064048">
    <property type="component" value="Chromosome 7"/>
</dbReference>
<sequence length="606" mass="68707">MECGRTTARSARIATTILFANPVVKQQCLHCCVSAWRVRQPVKLLALEKTGELLTDRSWDYHVPQARDIPHDFRVYSRNSPYSEPGYFGPISLTVQRVLSFSSFAALTGQCAMDRVSFLVNGEPHSVGNEVSSDVSLLDYLRIGIELRGTKYMCREGGCGTCVVAAARDGRAPSAVNSCLVAVTSCQGWEVATVEGLGGRLRGYHPLQVALAEHNGSQCGHCSPGWVMAMYSLLQSKKKLTMLEIEQSFGSNVCRCTGYRPILEAFKTFASDAPEPRGLLDIEDLNICKKDGRICQKHDCSESDWCVVQAEDMEVTPNIEIKLKDGKFWFRVQFIRDIFEVLQSYGYESYMLVAGNTGKGVYPIDDYPRILIDVSGISELKGYRFDQNMVLGAGTTLSDVIDIFEAVANTEGYFWYLEKLRQHLLMVAHIPVRNLATIAGNLMVKYQHRDFQSDVFLLLEAVGAYITIYAAHDDDCLWLKNNNEPWDEVVLRWKKTRKYRIGQEHIFPTIHDFLENWPILKDAKGHVLINLDFEEMYEEQSLNFFKNWHFFFEKLLKLKQDQIKNETGLSLLETLFALKDDGLSLQDTSSMVNGINLQFGTYIELR</sequence>
<keyword evidence="2" id="KW-1185">Reference proteome</keyword>
<evidence type="ECO:0000313" key="1">
    <source>
        <dbReference type="EMBL" id="KAI8431842.1"/>
    </source>
</evidence>
<proteinExistence type="predicted"/>
<name>A0ACC0K5T7_CHOFU</name>
<reference evidence="1 2" key="1">
    <citation type="journal article" date="2022" name="Genome Biol. Evol.">
        <title>The Spruce Budworm Genome: Reconstructing the Evolutionary History of Antifreeze Proteins.</title>
        <authorList>
            <person name="Beliveau C."/>
            <person name="Gagne P."/>
            <person name="Picq S."/>
            <person name="Vernygora O."/>
            <person name="Keeling C.I."/>
            <person name="Pinkney K."/>
            <person name="Doucet D."/>
            <person name="Wen F."/>
            <person name="Johnston J.S."/>
            <person name="Maaroufi H."/>
            <person name="Boyle B."/>
            <person name="Laroche J."/>
            <person name="Dewar K."/>
            <person name="Juretic N."/>
            <person name="Blackburn G."/>
            <person name="Nisole A."/>
            <person name="Brunet B."/>
            <person name="Brandao M."/>
            <person name="Lumley L."/>
            <person name="Duan J."/>
            <person name="Quan G."/>
            <person name="Lucarotti C.J."/>
            <person name="Roe A.D."/>
            <person name="Sperling F.A.H."/>
            <person name="Levesque R.C."/>
            <person name="Cusson M."/>
        </authorList>
    </citation>
    <scope>NUCLEOTIDE SEQUENCE [LARGE SCALE GENOMIC DNA]</scope>
    <source>
        <strain evidence="1">Glfc:IPQL:Cfum</strain>
    </source>
</reference>
<protein>
    <submittedName>
        <fullName evidence="1">Uncharacterized protein</fullName>
    </submittedName>
</protein>
<accession>A0ACC0K5T7</accession>
<evidence type="ECO:0000313" key="2">
    <source>
        <dbReference type="Proteomes" id="UP001064048"/>
    </source>
</evidence>
<gene>
    <name evidence="1" type="ORF">MSG28_004416</name>
</gene>